<dbReference type="AlphaFoldDB" id="L2GPI0"/>
<sequence length="286" mass="33186">MSLLQKYFCCRTEKELQISRNVVFVSQDEALKSKVLTERNIPSYTLKSNEYASRSAQDLHALSSAEVFRLVETDDDEHTSYNASLPHTIRCLPPALDSKPTLVLDLDNTLIFSTIKELTNFDHKITVNYNGKAQPVWIVERPGLQSFLEHVANKYEVILFTAGIRQYGVKVMKKIDRKMRISYFLDRRFCTLIGKNNRNQDFFSKDLKILGRDLSKVLLVDDRDYSFCSDIDNGILVPIFNGDPQDRCLDCLKEYLDYCSTLDDMRCRKPFEYAQKDNKECEIRAK</sequence>
<dbReference type="OMA" id="ECEIRAK"/>
<reference evidence="4" key="1">
    <citation type="submission" date="2011-05" db="EMBL/GenBank/DDBJ databases">
        <title>The genome sequence of Vittaforma corneae strain ATCC 50505.</title>
        <authorList>
            <consortium name="The Broad Institute Genome Sequencing Platform"/>
            <person name="Cuomo C."/>
            <person name="Didier E."/>
            <person name="Bowers L."/>
            <person name="Young S.K."/>
            <person name="Zeng Q."/>
            <person name="Gargeya S."/>
            <person name="Fitzgerald M."/>
            <person name="Haas B."/>
            <person name="Abouelleil A."/>
            <person name="Alvarado L."/>
            <person name="Arachchi H.M."/>
            <person name="Berlin A."/>
            <person name="Chapman S.B."/>
            <person name="Gearin G."/>
            <person name="Goldberg J."/>
            <person name="Griggs A."/>
            <person name="Gujja S."/>
            <person name="Hansen M."/>
            <person name="Heiman D."/>
            <person name="Howarth C."/>
            <person name="Larimer J."/>
            <person name="Lui A."/>
            <person name="MacDonald P.J.P."/>
            <person name="McCowen C."/>
            <person name="Montmayeur A."/>
            <person name="Murphy C."/>
            <person name="Neiman D."/>
            <person name="Pearson M."/>
            <person name="Priest M."/>
            <person name="Roberts A."/>
            <person name="Saif S."/>
            <person name="Shea T."/>
            <person name="Sisk P."/>
            <person name="Stolte C."/>
            <person name="Sykes S."/>
            <person name="Wortman J."/>
            <person name="Nusbaum C."/>
            <person name="Birren B."/>
        </authorList>
    </citation>
    <scope>NUCLEOTIDE SEQUENCE [LARGE SCALE GENOMIC DNA]</scope>
    <source>
        <strain evidence="4">ATCC 50505</strain>
    </source>
</reference>
<dbReference type="SMART" id="SM00577">
    <property type="entry name" value="CPDc"/>
    <property type="match status" value="1"/>
</dbReference>
<feature type="domain" description="FCP1 homology" evidence="2">
    <location>
        <begin position="95"/>
        <end position="259"/>
    </location>
</feature>
<dbReference type="STRING" id="993615.L2GPI0"/>
<dbReference type="PANTHER" id="PTHR12210">
    <property type="entry name" value="DULLARD PROTEIN PHOSPHATASE"/>
    <property type="match status" value="1"/>
</dbReference>
<dbReference type="Gene3D" id="3.40.50.1000">
    <property type="entry name" value="HAD superfamily/HAD-like"/>
    <property type="match status" value="1"/>
</dbReference>
<dbReference type="GO" id="GO:0005744">
    <property type="term" value="C:TIM23 mitochondrial import inner membrane translocase complex"/>
    <property type="evidence" value="ECO:0007669"/>
    <property type="project" value="UniProtKB-UniRule"/>
</dbReference>
<dbReference type="InParanoid" id="L2GPI0"/>
<gene>
    <name evidence="3" type="ORF">VICG_00113</name>
</gene>
<dbReference type="GO" id="GO:0015031">
    <property type="term" value="P:protein transport"/>
    <property type="evidence" value="ECO:0007669"/>
    <property type="project" value="UniProtKB-KW"/>
</dbReference>
<dbReference type="EMBL" id="JH370130">
    <property type="protein sequence ID" value="ELA42798.1"/>
    <property type="molecule type" value="Genomic_DNA"/>
</dbReference>
<dbReference type="InterPro" id="IPR004274">
    <property type="entry name" value="FCP1_dom"/>
</dbReference>
<organism evidence="3 4">
    <name type="scientific">Vittaforma corneae (strain ATCC 50505)</name>
    <name type="common">Microsporidian parasite</name>
    <name type="synonym">Nosema corneum</name>
    <dbReference type="NCBI Taxonomy" id="993615"/>
    <lineage>
        <taxon>Eukaryota</taxon>
        <taxon>Fungi</taxon>
        <taxon>Fungi incertae sedis</taxon>
        <taxon>Microsporidia</taxon>
        <taxon>Nosematidae</taxon>
        <taxon>Vittaforma</taxon>
    </lineage>
</organism>
<name>L2GPI0_VITCO</name>
<dbReference type="FunCoup" id="L2GPI0">
    <property type="interactions" value="36"/>
</dbReference>
<protein>
    <recommendedName>
        <fullName evidence="1">Mitochondrial import inner membrane translocase subunit TIM50</fullName>
    </recommendedName>
</protein>
<dbReference type="RefSeq" id="XP_007603566.1">
    <property type="nucleotide sequence ID" value="XM_007603504.1"/>
</dbReference>
<evidence type="ECO:0000259" key="2">
    <source>
        <dbReference type="PROSITE" id="PS50969"/>
    </source>
</evidence>
<evidence type="ECO:0000313" key="4">
    <source>
        <dbReference type="Proteomes" id="UP000011082"/>
    </source>
</evidence>
<keyword evidence="1" id="KW-0813">Transport</keyword>
<dbReference type="Proteomes" id="UP000011082">
    <property type="component" value="Unassembled WGS sequence"/>
</dbReference>
<comment type="subcellular location">
    <subcellularLocation>
        <location evidence="1">Mitochondrion inner membrane</location>
        <topology evidence="1">Single-pass membrane protein</topology>
    </subcellularLocation>
</comment>
<dbReference type="VEuPathDB" id="MicrosporidiaDB:VICG_00113"/>
<dbReference type="CDD" id="cd07521">
    <property type="entry name" value="HAD_FCP1-like"/>
    <property type="match status" value="1"/>
</dbReference>
<dbReference type="InterPro" id="IPR023214">
    <property type="entry name" value="HAD_sf"/>
</dbReference>
<keyword evidence="1" id="KW-0811">Translocation</keyword>
<keyword evidence="1" id="KW-0496">Mitochondrion</keyword>
<keyword evidence="4" id="KW-1185">Reference proteome</keyword>
<dbReference type="SUPFAM" id="SSF56784">
    <property type="entry name" value="HAD-like"/>
    <property type="match status" value="1"/>
</dbReference>
<dbReference type="OrthoDB" id="277011at2759"/>
<keyword evidence="1" id="KW-0809">Transit peptide</keyword>
<dbReference type="GeneID" id="19880831"/>
<dbReference type="PROSITE" id="PS50969">
    <property type="entry name" value="FCP1"/>
    <property type="match status" value="1"/>
</dbReference>
<dbReference type="HOGENOM" id="CLU_1004832_0_0_1"/>
<comment type="function">
    <text evidence="1">Essential component of the TIM23 complex, a complex that mediates the translocation of transit peptide-containing proteins across the mitochondrial inner membrane.</text>
</comment>
<evidence type="ECO:0000256" key="1">
    <source>
        <dbReference type="RuleBase" id="RU365079"/>
    </source>
</evidence>
<dbReference type="InterPro" id="IPR050365">
    <property type="entry name" value="TIM50"/>
</dbReference>
<proteinExistence type="inferred from homology"/>
<comment type="subunit">
    <text evidence="1">Component of the TIM23 complex.</text>
</comment>
<accession>L2GPI0</accession>
<keyword evidence="1" id="KW-0653">Protein transport</keyword>
<evidence type="ECO:0000313" key="3">
    <source>
        <dbReference type="EMBL" id="ELA42798.1"/>
    </source>
</evidence>
<dbReference type="InterPro" id="IPR036412">
    <property type="entry name" value="HAD-like_sf"/>
</dbReference>
<dbReference type="Pfam" id="PF03031">
    <property type="entry name" value="NIF"/>
    <property type="match status" value="1"/>
</dbReference>
<comment type="similarity">
    <text evidence="1">Belongs to the TIM50 family.</text>
</comment>